<accession>J3NMR2</accession>
<reference evidence="2" key="5">
    <citation type="submission" date="2018-04" db="UniProtKB">
        <authorList>
            <consortium name="EnsemblFungi"/>
        </authorList>
    </citation>
    <scope>IDENTIFICATION</scope>
    <source>
        <strain evidence="2">R3-111a-1</strain>
    </source>
</reference>
<evidence type="ECO:0000313" key="2">
    <source>
        <dbReference type="EnsemblFungi" id="EJT82595"/>
    </source>
</evidence>
<dbReference type="EnsemblFungi" id="EJT82595">
    <property type="protein sequence ID" value="EJT82595"/>
    <property type="gene ID" value="GGTG_02568"/>
</dbReference>
<evidence type="ECO:0000313" key="3">
    <source>
        <dbReference type="Proteomes" id="UP000006039"/>
    </source>
</evidence>
<reference evidence="1" key="3">
    <citation type="submission" date="2010-09" db="EMBL/GenBank/DDBJ databases">
        <title>Annotation of Gaeumannomyces graminis var. tritici R3-111a-1.</title>
        <authorList>
            <consortium name="The Broad Institute Genome Sequencing Platform"/>
            <person name="Ma L.-J."/>
            <person name="Dead R."/>
            <person name="Young S.K."/>
            <person name="Zeng Q."/>
            <person name="Gargeya S."/>
            <person name="Fitzgerald M."/>
            <person name="Haas B."/>
            <person name="Abouelleil A."/>
            <person name="Alvarado L."/>
            <person name="Arachchi H.M."/>
            <person name="Berlin A."/>
            <person name="Brown A."/>
            <person name="Chapman S.B."/>
            <person name="Chen Z."/>
            <person name="Dunbar C."/>
            <person name="Freedman E."/>
            <person name="Gearin G."/>
            <person name="Gellesch M."/>
            <person name="Goldberg J."/>
            <person name="Griggs A."/>
            <person name="Gujja S."/>
            <person name="Heiman D."/>
            <person name="Howarth C."/>
            <person name="Larson L."/>
            <person name="Lui A."/>
            <person name="MacDonald P.J.P."/>
            <person name="Mehta T."/>
            <person name="Montmayeur A."/>
            <person name="Murphy C."/>
            <person name="Neiman D."/>
            <person name="Pearson M."/>
            <person name="Priest M."/>
            <person name="Roberts A."/>
            <person name="Saif S."/>
            <person name="Shea T."/>
            <person name="Shenoy N."/>
            <person name="Sisk P."/>
            <person name="Stolte C."/>
            <person name="Sykes S."/>
            <person name="Yandava C."/>
            <person name="Wortman J."/>
            <person name="Nusbaum C."/>
            <person name="Birren B."/>
        </authorList>
    </citation>
    <scope>NUCLEOTIDE SEQUENCE</scope>
    <source>
        <strain evidence="1">R3-111a-1</strain>
    </source>
</reference>
<reference evidence="1" key="2">
    <citation type="submission" date="2010-07" db="EMBL/GenBank/DDBJ databases">
        <authorList>
            <consortium name="The Broad Institute Genome Sequencing Platform"/>
            <consortium name="Broad Institute Genome Sequencing Center for Infectious Disease"/>
            <person name="Ma L.-J."/>
            <person name="Dead R."/>
            <person name="Young S."/>
            <person name="Zeng Q."/>
            <person name="Koehrsen M."/>
            <person name="Alvarado L."/>
            <person name="Berlin A."/>
            <person name="Chapman S.B."/>
            <person name="Chen Z."/>
            <person name="Freedman E."/>
            <person name="Gellesch M."/>
            <person name="Goldberg J."/>
            <person name="Griggs A."/>
            <person name="Gujja S."/>
            <person name="Heilman E.R."/>
            <person name="Heiman D."/>
            <person name="Hepburn T."/>
            <person name="Howarth C."/>
            <person name="Jen D."/>
            <person name="Larson L."/>
            <person name="Mehta T."/>
            <person name="Neiman D."/>
            <person name="Pearson M."/>
            <person name="Roberts A."/>
            <person name="Saif S."/>
            <person name="Shea T."/>
            <person name="Shenoy N."/>
            <person name="Sisk P."/>
            <person name="Stolte C."/>
            <person name="Sykes S."/>
            <person name="Walk T."/>
            <person name="White J."/>
            <person name="Yandava C."/>
            <person name="Haas B."/>
            <person name="Nusbaum C."/>
            <person name="Birren B."/>
        </authorList>
    </citation>
    <scope>NUCLEOTIDE SEQUENCE</scope>
    <source>
        <strain evidence="1">R3-111a-1</strain>
    </source>
</reference>
<dbReference type="GeneID" id="20343026"/>
<gene>
    <name evidence="2" type="primary">20343026</name>
    <name evidence="1" type="ORF">GGTG_02568</name>
</gene>
<reference evidence="3" key="1">
    <citation type="submission" date="2010-07" db="EMBL/GenBank/DDBJ databases">
        <title>The genome sequence of Gaeumannomyces graminis var. tritici strain R3-111a-1.</title>
        <authorList>
            <consortium name="The Broad Institute Genome Sequencing Platform"/>
            <person name="Ma L.-J."/>
            <person name="Dead R."/>
            <person name="Young S."/>
            <person name="Zeng Q."/>
            <person name="Koehrsen M."/>
            <person name="Alvarado L."/>
            <person name="Berlin A."/>
            <person name="Chapman S.B."/>
            <person name="Chen Z."/>
            <person name="Freedman E."/>
            <person name="Gellesch M."/>
            <person name="Goldberg J."/>
            <person name="Griggs A."/>
            <person name="Gujja S."/>
            <person name="Heilman E.R."/>
            <person name="Heiman D."/>
            <person name="Hepburn T."/>
            <person name="Howarth C."/>
            <person name="Jen D."/>
            <person name="Larson L."/>
            <person name="Mehta T."/>
            <person name="Neiman D."/>
            <person name="Pearson M."/>
            <person name="Roberts A."/>
            <person name="Saif S."/>
            <person name="Shea T."/>
            <person name="Shenoy N."/>
            <person name="Sisk P."/>
            <person name="Stolte C."/>
            <person name="Sykes S."/>
            <person name="Walk T."/>
            <person name="White J."/>
            <person name="Yandava C."/>
            <person name="Haas B."/>
            <person name="Nusbaum C."/>
            <person name="Birren B."/>
        </authorList>
    </citation>
    <scope>NUCLEOTIDE SEQUENCE [LARGE SCALE GENOMIC DNA]</scope>
    <source>
        <strain evidence="3">R3-111a-1</strain>
    </source>
</reference>
<proteinExistence type="predicted"/>
<dbReference type="eggNOG" id="ENOG502SP8N">
    <property type="taxonomic scope" value="Eukaryota"/>
</dbReference>
<dbReference type="VEuPathDB" id="FungiDB:GGTG_02568"/>
<reference evidence="2" key="4">
    <citation type="journal article" date="2015" name="G3 (Bethesda)">
        <title>Genome sequences of three phytopathogenic species of the Magnaporthaceae family of fungi.</title>
        <authorList>
            <person name="Okagaki L.H."/>
            <person name="Nunes C.C."/>
            <person name="Sailsbery J."/>
            <person name="Clay B."/>
            <person name="Brown D."/>
            <person name="John T."/>
            <person name="Oh Y."/>
            <person name="Young N."/>
            <person name="Fitzgerald M."/>
            <person name="Haas B.J."/>
            <person name="Zeng Q."/>
            <person name="Young S."/>
            <person name="Adiconis X."/>
            <person name="Fan L."/>
            <person name="Levin J.Z."/>
            <person name="Mitchell T.K."/>
            <person name="Okubara P.A."/>
            <person name="Farman M.L."/>
            <person name="Kohn L.M."/>
            <person name="Birren B."/>
            <person name="Ma L.-J."/>
            <person name="Dean R.A."/>
        </authorList>
    </citation>
    <scope>NUCLEOTIDE SEQUENCE</scope>
    <source>
        <strain evidence="2">R3-111a-1</strain>
    </source>
</reference>
<name>J3NMR2_GAET3</name>
<dbReference type="EMBL" id="GL385395">
    <property type="protein sequence ID" value="EJT82595.1"/>
    <property type="molecule type" value="Genomic_DNA"/>
</dbReference>
<evidence type="ECO:0008006" key="4">
    <source>
        <dbReference type="Google" id="ProtNLM"/>
    </source>
</evidence>
<evidence type="ECO:0000313" key="1">
    <source>
        <dbReference type="EMBL" id="EJT82595.1"/>
    </source>
</evidence>
<dbReference type="Proteomes" id="UP000006039">
    <property type="component" value="Unassembled WGS sequence"/>
</dbReference>
<dbReference type="AlphaFoldDB" id="J3NMR2"/>
<dbReference type="OrthoDB" id="3262926at2759"/>
<dbReference type="HOGENOM" id="CLU_1959720_0_0_1"/>
<keyword evidence="3" id="KW-1185">Reference proteome</keyword>
<organism evidence="1">
    <name type="scientific">Gaeumannomyces tritici (strain R3-111a-1)</name>
    <name type="common">Wheat and barley take-all root rot fungus</name>
    <name type="synonym">Gaeumannomyces graminis var. tritici</name>
    <dbReference type="NCBI Taxonomy" id="644352"/>
    <lineage>
        <taxon>Eukaryota</taxon>
        <taxon>Fungi</taxon>
        <taxon>Dikarya</taxon>
        <taxon>Ascomycota</taxon>
        <taxon>Pezizomycotina</taxon>
        <taxon>Sordariomycetes</taxon>
        <taxon>Sordariomycetidae</taxon>
        <taxon>Magnaporthales</taxon>
        <taxon>Magnaporthaceae</taxon>
        <taxon>Gaeumannomyces</taxon>
    </lineage>
</organism>
<protein>
    <recommendedName>
        <fullName evidence="4">Gamma-glutamylcyclotransferase AIG2-like domain-containing protein</fullName>
    </recommendedName>
</protein>
<sequence>MPQFRPPDGCPPQRPAWDEYPVWYLFYGTLATPDVLARVLHLELGDGGIYKALVQAEMHDAKVGGSAYMVESREEEDALRAYETDKYLVARSAIRLVGKGFSGDNGSASAPVVPGLTFLFRGVPDNTR</sequence>
<dbReference type="RefSeq" id="XP_009218604.1">
    <property type="nucleotide sequence ID" value="XM_009220340.1"/>
</dbReference>